<protein>
    <recommendedName>
        <fullName evidence="6">E3 ubiquitin-protein ligase APD1-4 middle domain-containing protein</fullName>
    </recommendedName>
</protein>
<dbReference type="Pfam" id="PF16041">
    <property type="entry name" value="APD1-4_M"/>
    <property type="match status" value="1"/>
</dbReference>
<dbReference type="Gene3D" id="3.30.40.10">
    <property type="entry name" value="Zinc/RING finger domain, C3HC4 (zinc finger)"/>
    <property type="match status" value="1"/>
</dbReference>
<dbReference type="OMA" id="FRCIHEE"/>
<keyword evidence="5" id="KW-0812">Transmembrane</keyword>
<organism evidence="7 8">
    <name type="scientific">Taxus chinensis</name>
    <name type="common">Chinese yew</name>
    <name type="synonym">Taxus wallichiana var. chinensis</name>
    <dbReference type="NCBI Taxonomy" id="29808"/>
    <lineage>
        <taxon>Eukaryota</taxon>
        <taxon>Viridiplantae</taxon>
        <taxon>Streptophyta</taxon>
        <taxon>Embryophyta</taxon>
        <taxon>Tracheophyta</taxon>
        <taxon>Spermatophyta</taxon>
        <taxon>Pinopsida</taxon>
        <taxon>Pinidae</taxon>
        <taxon>Conifers II</taxon>
        <taxon>Cupressales</taxon>
        <taxon>Taxaceae</taxon>
        <taxon>Taxus</taxon>
    </lineage>
</organism>
<dbReference type="GO" id="GO:0008270">
    <property type="term" value="F:zinc ion binding"/>
    <property type="evidence" value="ECO:0007669"/>
    <property type="project" value="UniProtKB-KW"/>
</dbReference>
<evidence type="ECO:0000256" key="4">
    <source>
        <dbReference type="SAM" id="MobiDB-lite"/>
    </source>
</evidence>
<keyword evidence="3" id="KW-0862">Zinc</keyword>
<keyword evidence="5" id="KW-1133">Transmembrane helix</keyword>
<keyword evidence="5" id="KW-0472">Membrane</keyword>
<feature type="non-terminal residue" evidence="7">
    <location>
        <position position="1"/>
    </location>
</feature>
<keyword evidence="1" id="KW-0479">Metal-binding</keyword>
<dbReference type="PANTHER" id="PTHR46858">
    <property type="entry name" value="OS05G0521000 PROTEIN"/>
    <property type="match status" value="1"/>
</dbReference>
<dbReference type="AlphaFoldDB" id="A0AA38CV47"/>
<accession>A0AA38CV47</accession>
<evidence type="ECO:0000256" key="1">
    <source>
        <dbReference type="ARBA" id="ARBA00022723"/>
    </source>
</evidence>
<evidence type="ECO:0000256" key="2">
    <source>
        <dbReference type="ARBA" id="ARBA00022771"/>
    </source>
</evidence>
<feature type="compositionally biased region" description="Basic and acidic residues" evidence="4">
    <location>
        <begin position="247"/>
        <end position="257"/>
    </location>
</feature>
<evidence type="ECO:0000313" key="8">
    <source>
        <dbReference type="Proteomes" id="UP000824469"/>
    </source>
</evidence>
<dbReference type="Proteomes" id="UP000824469">
    <property type="component" value="Unassembled WGS sequence"/>
</dbReference>
<dbReference type="InterPro" id="IPR013083">
    <property type="entry name" value="Znf_RING/FYVE/PHD"/>
</dbReference>
<sequence length="293" mass="32921">MSTQPGMKHTMYLYRLITIRNGWFGLNRGSVINVSYSVKNNDFSSLVLVLVEGQSGLNEWVEEPSYPNASLSWNSIHGSGSIKHKVDRDGEYYIAIGNLNLHSMEVYLNFEFNGILYDITKAEYKCHLQNDLCGMKLLLLDDNYAILTTPGPKKSGERDEWYVRLSYGPRWLTYLVGSGGLTLLILGMIKFMTKLQSGSEEPSDHLPSERTPLMTQKDDDDSSCGSSYVSLSVGEEDEELRLPGSPRGEDNDTKPQKNNDINQRRLCAICFDASRDCFFLPCGHCATCFTCGM</sequence>
<name>A0AA38CV47_TAXCH</name>
<dbReference type="GO" id="GO:0061630">
    <property type="term" value="F:ubiquitin protein ligase activity"/>
    <property type="evidence" value="ECO:0007669"/>
    <property type="project" value="TreeGrafter"/>
</dbReference>
<feature type="transmembrane region" description="Helical" evidence="5">
    <location>
        <begin position="171"/>
        <end position="189"/>
    </location>
</feature>
<dbReference type="Pfam" id="PF13920">
    <property type="entry name" value="zf-C3HC4_3"/>
    <property type="match status" value="1"/>
</dbReference>
<feature type="compositionally biased region" description="Low complexity" evidence="4">
    <location>
        <begin position="223"/>
        <end position="232"/>
    </location>
</feature>
<reference evidence="7 8" key="1">
    <citation type="journal article" date="2021" name="Nat. Plants">
        <title>The Taxus genome provides insights into paclitaxel biosynthesis.</title>
        <authorList>
            <person name="Xiong X."/>
            <person name="Gou J."/>
            <person name="Liao Q."/>
            <person name="Li Y."/>
            <person name="Zhou Q."/>
            <person name="Bi G."/>
            <person name="Li C."/>
            <person name="Du R."/>
            <person name="Wang X."/>
            <person name="Sun T."/>
            <person name="Guo L."/>
            <person name="Liang H."/>
            <person name="Lu P."/>
            <person name="Wu Y."/>
            <person name="Zhang Z."/>
            <person name="Ro D.K."/>
            <person name="Shang Y."/>
            <person name="Huang S."/>
            <person name="Yan J."/>
        </authorList>
    </citation>
    <scope>NUCLEOTIDE SEQUENCE [LARGE SCALE GENOMIC DNA]</scope>
    <source>
        <strain evidence="7">Ta-2019</strain>
    </source>
</reference>
<evidence type="ECO:0000256" key="3">
    <source>
        <dbReference type="ARBA" id="ARBA00022833"/>
    </source>
</evidence>
<evidence type="ECO:0000259" key="6">
    <source>
        <dbReference type="Pfam" id="PF16041"/>
    </source>
</evidence>
<keyword evidence="8" id="KW-1185">Reference proteome</keyword>
<feature type="domain" description="E3 ubiquitin-protein ligase APD1-4 middle" evidence="6">
    <location>
        <begin position="82"/>
        <end position="187"/>
    </location>
</feature>
<proteinExistence type="predicted"/>
<dbReference type="GO" id="GO:0009705">
    <property type="term" value="C:plant-type vacuole membrane"/>
    <property type="evidence" value="ECO:0007669"/>
    <property type="project" value="TreeGrafter"/>
</dbReference>
<keyword evidence="2" id="KW-0863">Zinc-finger</keyword>
<dbReference type="PANTHER" id="PTHR46858:SF5">
    <property type="entry name" value="E3 UBIQUITIN-PROTEIN LIGASE APD1-RELATED"/>
    <property type="match status" value="1"/>
</dbReference>
<dbReference type="InterPro" id="IPR032010">
    <property type="entry name" value="APD1-4_M"/>
</dbReference>
<dbReference type="EMBL" id="JAHRHJ020000009">
    <property type="protein sequence ID" value="KAH9303363.1"/>
    <property type="molecule type" value="Genomic_DNA"/>
</dbReference>
<evidence type="ECO:0000256" key="5">
    <source>
        <dbReference type="SAM" id="Phobius"/>
    </source>
</evidence>
<evidence type="ECO:0000313" key="7">
    <source>
        <dbReference type="EMBL" id="KAH9303363.1"/>
    </source>
</evidence>
<feature type="region of interest" description="Disordered" evidence="4">
    <location>
        <begin position="198"/>
        <end position="258"/>
    </location>
</feature>
<comment type="caution">
    <text evidence="7">The sequence shown here is derived from an EMBL/GenBank/DDBJ whole genome shotgun (WGS) entry which is preliminary data.</text>
</comment>
<dbReference type="GO" id="GO:0016567">
    <property type="term" value="P:protein ubiquitination"/>
    <property type="evidence" value="ECO:0007669"/>
    <property type="project" value="TreeGrafter"/>
</dbReference>
<dbReference type="GO" id="GO:0005768">
    <property type="term" value="C:endosome"/>
    <property type="evidence" value="ECO:0007669"/>
    <property type="project" value="TreeGrafter"/>
</dbReference>
<gene>
    <name evidence="7" type="ORF">KI387_014946</name>
</gene>